<proteinExistence type="predicted"/>
<comment type="caution">
    <text evidence="1">The sequence shown here is derived from an EMBL/GenBank/DDBJ whole genome shotgun (WGS) entry which is preliminary data.</text>
</comment>
<keyword evidence="2" id="KW-1185">Reference proteome</keyword>
<dbReference type="RefSeq" id="WP_378057600.1">
    <property type="nucleotide sequence ID" value="NZ_JBHSIS010000008.1"/>
</dbReference>
<dbReference type="Proteomes" id="UP001595859">
    <property type="component" value="Unassembled WGS sequence"/>
</dbReference>
<reference evidence="2" key="1">
    <citation type="journal article" date="2019" name="Int. J. Syst. Evol. Microbiol.">
        <title>The Global Catalogue of Microorganisms (GCM) 10K type strain sequencing project: providing services to taxonomists for standard genome sequencing and annotation.</title>
        <authorList>
            <consortium name="The Broad Institute Genomics Platform"/>
            <consortium name="The Broad Institute Genome Sequencing Center for Infectious Disease"/>
            <person name="Wu L."/>
            <person name="Ma J."/>
        </authorList>
    </citation>
    <scope>NUCLEOTIDE SEQUENCE [LARGE SCALE GENOMIC DNA]</scope>
    <source>
        <strain evidence="2">ZS-22-S1</strain>
    </source>
</reference>
<organism evidence="1 2">
    <name type="scientific">Actinophytocola glycyrrhizae</name>
    <dbReference type="NCBI Taxonomy" id="2044873"/>
    <lineage>
        <taxon>Bacteria</taxon>
        <taxon>Bacillati</taxon>
        <taxon>Actinomycetota</taxon>
        <taxon>Actinomycetes</taxon>
        <taxon>Pseudonocardiales</taxon>
        <taxon>Pseudonocardiaceae</taxon>
    </lineage>
</organism>
<evidence type="ECO:0000313" key="2">
    <source>
        <dbReference type="Proteomes" id="UP001595859"/>
    </source>
</evidence>
<dbReference type="EMBL" id="JBHSIS010000008">
    <property type="protein sequence ID" value="MFC4855640.1"/>
    <property type="molecule type" value="Genomic_DNA"/>
</dbReference>
<gene>
    <name evidence="1" type="ORF">ACFPCV_19185</name>
</gene>
<sequence length="113" mass="13140">MDQFYVQLDRLDDIGKTRLPGIAASMTAAGARLEEAIGWITRTFDTEGRSYDQGRWDAEQPYQSYLFWRPGNECFYAMDFMRRIVDDNRENVELAAQAVREMALRYRQADGQA</sequence>
<accession>A0ABV9S5A4</accession>
<name>A0ABV9S5A4_9PSEU</name>
<evidence type="ECO:0000313" key="1">
    <source>
        <dbReference type="EMBL" id="MFC4855640.1"/>
    </source>
</evidence>
<protein>
    <submittedName>
        <fullName evidence="1">Uncharacterized protein</fullName>
    </submittedName>
</protein>